<keyword evidence="2" id="KW-1185">Reference proteome</keyword>
<protein>
    <submittedName>
        <fullName evidence="1">Unplaced genomic scaffold CY34scaffold_272, whole genome shotgun sequence</fullName>
    </submittedName>
</protein>
<accession>A0A0D0B2T3</accession>
<proteinExistence type="predicted"/>
<gene>
    <name evidence="1" type="ORF">CY34DRAFT_809560</name>
</gene>
<organism evidence="1 2">
    <name type="scientific">Suillus luteus UH-Slu-Lm8-n1</name>
    <dbReference type="NCBI Taxonomy" id="930992"/>
    <lineage>
        <taxon>Eukaryota</taxon>
        <taxon>Fungi</taxon>
        <taxon>Dikarya</taxon>
        <taxon>Basidiomycota</taxon>
        <taxon>Agaricomycotina</taxon>
        <taxon>Agaricomycetes</taxon>
        <taxon>Agaricomycetidae</taxon>
        <taxon>Boletales</taxon>
        <taxon>Suillineae</taxon>
        <taxon>Suillaceae</taxon>
        <taxon>Suillus</taxon>
    </lineage>
</organism>
<evidence type="ECO:0000313" key="2">
    <source>
        <dbReference type="Proteomes" id="UP000054485"/>
    </source>
</evidence>
<dbReference type="EMBL" id="KN835403">
    <property type="protein sequence ID" value="KIK38258.1"/>
    <property type="molecule type" value="Genomic_DNA"/>
</dbReference>
<dbReference type="InParanoid" id="A0A0D0B2T3"/>
<dbReference type="AlphaFoldDB" id="A0A0D0B2T3"/>
<reference evidence="1 2" key="1">
    <citation type="submission" date="2014-04" db="EMBL/GenBank/DDBJ databases">
        <authorList>
            <consortium name="DOE Joint Genome Institute"/>
            <person name="Kuo A."/>
            <person name="Ruytinx J."/>
            <person name="Rineau F."/>
            <person name="Colpaert J."/>
            <person name="Kohler A."/>
            <person name="Nagy L.G."/>
            <person name="Floudas D."/>
            <person name="Copeland A."/>
            <person name="Barry K.W."/>
            <person name="Cichocki N."/>
            <person name="Veneault-Fourrey C."/>
            <person name="LaButti K."/>
            <person name="Lindquist E.A."/>
            <person name="Lipzen A."/>
            <person name="Lundell T."/>
            <person name="Morin E."/>
            <person name="Murat C."/>
            <person name="Sun H."/>
            <person name="Tunlid A."/>
            <person name="Henrissat B."/>
            <person name="Grigoriev I.V."/>
            <person name="Hibbett D.S."/>
            <person name="Martin F."/>
            <person name="Nordberg H.P."/>
            <person name="Cantor M.N."/>
            <person name="Hua S.X."/>
        </authorList>
    </citation>
    <scope>NUCLEOTIDE SEQUENCE [LARGE SCALE GENOMIC DNA]</scope>
    <source>
        <strain evidence="1 2">UH-Slu-Lm8-n1</strain>
    </source>
</reference>
<reference evidence="2" key="2">
    <citation type="submission" date="2015-01" db="EMBL/GenBank/DDBJ databases">
        <title>Evolutionary Origins and Diversification of the Mycorrhizal Mutualists.</title>
        <authorList>
            <consortium name="DOE Joint Genome Institute"/>
            <consortium name="Mycorrhizal Genomics Consortium"/>
            <person name="Kohler A."/>
            <person name="Kuo A."/>
            <person name="Nagy L.G."/>
            <person name="Floudas D."/>
            <person name="Copeland A."/>
            <person name="Barry K.W."/>
            <person name="Cichocki N."/>
            <person name="Veneault-Fourrey C."/>
            <person name="LaButti K."/>
            <person name="Lindquist E.A."/>
            <person name="Lipzen A."/>
            <person name="Lundell T."/>
            <person name="Morin E."/>
            <person name="Murat C."/>
            <person name="Riley R."/>
            <person name="Ohm R."/>
            <person name="Sun H."/>
            <person name="Tunlid A."/>
            <person name="Henrissat B."/>
            <person name="Grigoriev I.V."/>
            <person name="Hibbett D.S."/>
            <person name="Martin F."/>
        </authorList>
    </citation>
    <scope>NUCLEOTIDE SEQUENCE [LARGE SCALE GENOMIC DNA]</scope>
    <source>
        <strain evidence="2">UH-Slu-Lm8-n1</strain>
    </source>
</reference>
<name>A0A0D0B2T3_9AGAM</name>
<dbReference type="Proteomes" id="UP000054485">
    <property type="component" value="Unassembled WGS sequence"/>
</dbReference>
<dbReference type="HOGENOM" id="CLU_2777610_0_0_1"/>
<sequence>MTIWSRVRRPRKVINIHRQHRLHIHVLNLDVVETGAHLCPPAASSIAEFSPLNVINAPVFAGRSFTAIN</sequence>
<evidence type="ECO:0000313" key="1">
    <source>
        <dbReference type="EMBL" id="KIK38258.1"/>
    </source>
</evidence>